<accession>A0A1H4DDE7</accession>
<evidence type="ECO:0000256" key="1">
    <source>
        <dbReference type="SAM" id="Phobius"/>
    </source>
</evidence>
<keyword evidence="4" id="KW-1185">Reference proteome</keyword>
<feature type="domain" description="DUF2489" evidence="2">
    <location>
        <begin position="16"/>
        <end position="144"/>
    </location>
</feature>
<dbReference type="RefSeq" id="WP_091342997.1">
    <property type="nucleotide sequence ID" value="NZ_FNRM01000005.1"/>
</dbReference>
<dbReference type="InterPro" id="IPR019617">
    <property type="entry name" value="DUF2489"/>
</dbReference>
<dbReference type="Pfam" id="PF10675">
    <property type="entry name" value="DUF2489"/>
    <property type="match status" value="1"/>
</dbReference>
<name>A0A1H4DDE7_ALKAM</name>
<dbReference type="AlphaFoldDB" id="A0A1H4DDE7"/>
<evidence type="ECO:0000259" key="2">
    <source>
        <dbReference type="Pfam" id="PF10675"/>
    </source>
</evidence>
<reference evidence="3 4" key="1">
    <citation type="submission" date="2016-10" db="EMBL/GenBank/DDBJ databases">
        <authorList>
            <person name="de Groot N.N."/>
        </authorList>
    </citation>
    <scope>NUCLEOTIDE SEQUENCE [LARGE SCALE GENOMIC DNA]</scope>
    <source>
        <strain evidence="3 4">CGMCC 1.3430</strain>
    </source>
</reference>
<evidence type="ECO:0000313" key="3">
    <source>
        <dbReference type="EMBL" id="SEA70761.1"/>
    </source>
</evidence>
<evidence type="ECO:0000313" key="4">
    <source>
        <dbReference type="Proteomes" id="UP000198773"/>
    </source>
</evidence>
<organism evidence="3 4">
    <name type="scientific">Alkalimonas amylolytica</name>
    <dbReference type="NCBI Taxonomy" id="152573"/>
    <lineage>
        <taxon>Bacteria</taxon>
        <taxon>Pseudomonadati</taxon>
        <taxon>Pseudomonadota</taxon>
        <taxon>Gammaproteobacteria</taxon>
        <taxon>Alkalimonas</taxon>
    </lineage>
</organism>
<proteinExistence type="predicted"/>
<keyword evidence="1" id="KW-1133">Transmembrane helix</keyword>
<feature type="transmembrane region" description="Helical" evidence="1">
    <location>
        <begin position="6"/>
        <end position="28"/>
    </location>
</feature>
<keyword evidence="1" id="KW-0472">Membrane</keyword>
<gene>
    <name evidence="3" type="ORF">SAMN04488051_105195</name>
</gene>
<sequence length="154" mass="17661">MSWLWWILLLAGAAIIAGLAFYAGRLLLLVRMQSQQAEQTKQKKNQYLIDSIVLISRAMQAEQCELSEGALRVWVLLDHLELADKADPVTEYPGICQMYEVVKDMPTHKARKQHDKAHIRQLDKIREKAEVDLKDFILADVEKLLSQYRAQVSG</sequence>
<dbReference type="OrthoDB" id="5293867at2"/>
<dbReference type="EMBL" id="FNRM01000005">
    <property type="protein sequence ID" value="SEA70761.1"/>
    <property type="molecule type" value="Genomic_DNA"/>
</dbReference>
<keyword evidence="1" id="KW-0812">Transmembrane</keyword>
<dbReference type="STRING" id="152573.SAMN04488051_105195"/>
<protein>
    <recommendedName>
        <fullName evidence="2">DUF2489 domain-containing protein</fullName>
    </recommendedName>
</protein>
<dbReference type="Proteomes" id="UP000198773">
    <property type="component" value="Unassembled WGS sequence"/>
</dbReference>